<dbReference type="Proteomes" id="UP000758168">
    <property type="component" value="Unassembled WGS sequence"/>
</dbReference>
<feature type="transmembrane region" description="Helical" evidence="2">
    <location>
        <begin position="368"/>
        <end position="394"/>
    </location>
</feature>
<feature type="transmembrane region" description="Helical" evidence="2">
    <location>
        <begin position="406"/>
        <end position="428"/>
    </location>
</feature>
<evidence type="ECO:0000313" key="4">
    <source>
        <dbReference type="Proteomes" id="UP000758168"/>
    </source>
</evidence>
<feature type="transmembrane region" description="Helical" evidence="2">
    <location>
        <begin position="71"/>
        <end position="94"/>
    </location>
</feature>
<dbReference type="EMBL" id="JAGIOB010000001">
    <property type="protein sequence ID" value="MBP2415568.1"/>
    <property type="molecule type" value="Genomic_DNA"/>
</dbReference>
<keyword evidence="2" id="KW-0812">Transmembrane</keyword>
<accession>A0ABS4Z3F7</accession>
<proteinExistence type="predicted"/>
<feature type="transmembrane region" description="Helical" evidence="2">
    <location>
        <begin position="129"/>
        <end position="147"/>
    </location>
</feature>
<organism evidence="3 4">
    <name type="scientific">Microlunatus capsulatus</name>
    <dbReference type="NCBI Taxonomy" id="99117"/>
    <lineage>
        <taxon>Bacteria</taxon>
        <taxon>Bacillati</taxon>
        <taxon>Actinomycetota</taxon>
        <taxon>Actinomycetes</taxon>
        <taxon>Propionibacteriales</taxon>
        <taxon>Propionibacteriaceae</taxon>
        <taxon>Microlunatus</taxon>
    </lineage>
</organism>
<keyword evidence="2" id="KW-1133">Transmembrane helix</keyword>
<keyword evidence="4" id="KW-1185">Reference proteome</keyword>
<feature type="transmembrane region" description="Helical" evidence="2">
    <location>
        <begin position="154"/>
        <end position="172"/>
    </location>
</feature>
<reference evidence="3 4" key="1">
    <citation type="submission" date="2021-03" db="EMBL/GenBank/DDBJ databases">
        <title>Sequencing the genomes of 1000 actinobacteria strains.</title>
        <authorList>
            <person name="Klenk H.-P."/>
        </authorList>
    </citation>
    <scope>NUCLEOTIDE SEQUENCE [LARGE SCALE GENOMIC DNA]</scope>
    <source>
        <strain evidence="3 4">DSM 12936</strain>
    </source>
</reference>
<sequence>MPEPTAPRRPRPSASAEAAAALLELWSLVRTTGRLWRRTWWQTGAWFCLGWAVHTLGLLASARLGAAHGGLALVAFVIGVVATLVALVLMIHAVEPHLRTASGPPADPVALTSARVPAQVFARERAVDVVAAAVGPFLAVYAVWGFVDDQVRELFAANYAVQGLGGVLNFSINLSPDRWRFFAAAAAVAWVAKQGLGLLTAGGRRRGLALLGVLAEALWVFGLFAVAIIATRAGLVWLRTRAAWVGLQDGWQGLLGLLPDWHLPFGLTVPQALDRAVELLVGTVVPGAWTAVALPLVWLALTATVLGWREFGGADALAGTRLERPAARLVLGRRTRVLAALATDDLRTKYLPVLQALRLVARAGPRFVGVYLVLATVLTAAQAGFDIAVTVLVGPRGADTALLVDPFAVLVSGLLFTPVAIALYAAAFDEALTAALRRSPPEPSDGAVDLERRPGTAGAVTVSPPAGSGRPPATAASGPGRRSGRG</sequence>
<dbReference type="RefSeq" id="WP_210052672.1">
    <property type="nucleotide sequence ID" value="NZ_BAAAMH010000022.1"/>
</dbReference>
<evidence type="ECO:0000256" key="2">
    <source>
        <dbReference type="SAM" id="Phobius"/>
    </source>
</evidence>
<evidence type="ECO:0000256" key="1">
    <source>
        <dbReference type="SAM" id="MobiDB-lite"/>
    </source>
</evidence>
<gene>
    <name evidence="3" type="ORF">JOF54_000490</name>
</gene>
<keyword evidence="2" id="KW-0472">Membrane</keyword>
<evidence type="ECO:0000313" key="3">
    <source>
        <dbReference type="EMBL" id="MBP2415568.1"/>
    </source>
</evidence>
<protein>
    <submittedName>
        <fullName evidence="3">Uncharacterized protein</fullName>
    </submittedName>
</protein>
<feature type="region of interest" description="Disordered" evidence="1">
    <location>
        <begin position="439"/>
        <end position="486"/>
    </location>
</feature>
<comment type="caution">
    <text evidence="3">The sequence shown here is derived from an EMBL/GenBank/DDBJ whole genome shotgun (WGS) entry which is preliminary data.</text>
</comment>
<feature type="transmembrane region" description="Helical" evidence="2">
    <location>
        <begin position="208"/>
        <end position="230"/>
    </location>
</feature>
<name>A0ABS4Z3F7_9ACTN</name>
<feature type="transmembrane region" description="Helical" evidence="2">
    <location>
        <begin position="178"/>
        <end position="196"/>
    </location>
</feature>
<feature type="transmembrane region" description="Helical" evidence="2">
    <location>
        <begin position="40"/>
        <end position="59"/>
    </location>
</feature>
<feature type="transmembrane region" description="Helical" evidence="2">
    <location>
        <begin position="288"/>
        <end position="308"/>
    </location>
</feature>